<evidence type="ECO:0000256" key="13">
    <source>
        <dbReference type="ARBA" id="ARBA00036671"/>
    </source>
</evidence>
<keyword evidence="5 14" id="KW-0444">Lipid biosynthesis</keyword>
<comment type="function">
    <text evidence="14">Catalyzes the third of the four reactions of the long-chain fatty acids elongation cycle. This endoplasmic reticulum-bound enzymatic process, allows the addition of two carbons to the chain of long- and very long-chain fatty acids/VLCFAs per cycle. This enzyme catalyzes the dehydration of the 3-hydroxyacyl-CoA intermediate into trans-2,3-enoyl-CoA, within each cycle of fatty acid elongation. Thereby, it participates to the production of VLCFAs of different chain lengths that are involved in multiple biological processes as precursors of membrane lipids and lipid mediators.</text>
</comment>
<comment type="similarity">
    <text evidence="3 14">Belongs to the very long-chain fatty acids dehydratase HACD family.</text>
</comment>
<evidence type="ECO:0000256" key="4">
    <source>
        <dbReference type="ARBA" id="ARBA00013122"/>
    </source>
</evidence>
<keyword evidence="16" id="KW-1185">Reference proteome</keyword>
<keyword evidence="9 14" id="KW-0443">Lipid metabolism</keyword>
<accession>A0AAD9VQE3</accession>
<feature type="transmembrane region" description="Helical" evidence="14">
    <location>
        <begin position="178"/>
        <end position="199"/>
    </location>
</feature>
<dbReference type="PANTHER" id="PTHR11035:SF3">
    <property type="entry name" value="VERY-LONG-CHAIN (3R)-3-HYDROXYACYL-COA DEHYDRATASE"/>
    <property type="match status" value="1"/>
</dbReference>
<evidence type="ECO:0000256" key="12">
    <source>
        <dbReference type="ARBA" id="ARBA00023239"/>
    </source>
</evidence>
<dbReference type="GO" id="GO:0030497">
    <property type="term" value="P:fatty acid elongation"/>
    <property type="evidence" value="ECO:0007669"/>
    <property type="project" value="TreeGrafter"/>
</dbReference>
<comment type="catalytic activity">
    <reaction evidence="13 14">
        <text>a very-long-chain (3R)-3-hydroxyacyl-CoA = a very-long-chain (2E)-enoyl-CoA + H2O</text>
        <dbReference type="Rhea" id="RHEA:45812"/>
        <dbReference type="ChEBI" id="CHEBI:15377"/>
        <dbReference type="ChEBI" id="CHEBI:83728"/>
        <dbReference type="ChEBI" id="CHEBI:85440"/>
        <dbReference type="EC" id="4.2.1.134"/>
    </reaction>
</comment>
<evidence type="ECO:0000313" key="16">
    <source>
        <dbReference type="Proteomes" id="UP001258017"/>
    </source>
</evidence>
<feature type="transmembrane region" description="Helical" evidence="14">
    <location>
        <begin position="80"/>
        <end position="102"/>
    </location>
</feature>
<evidence type="ECO:0000256" key="7">
    <source>
        <dbReference type="ARBA" id="ARBA00022832"/>
    </source>
</evidence>
<keyword evidence="7 14" id="KW-0276">Fatty acid metabolism</keyword>
<keyword evidence="8 14" id="KW-1133">Transmembrane helix</keyword>
<evidence type="ECO:0000313" key="15">
    <source>
        <dbReference type="EMBL" id="KAK2582257.1"/>
    </source>
</evidence>
<comment type="subcellular location">
    <subcellularLocation>
        <location evidence="14">Endoplasmic reticulum membrane</location>
        <topology evidence="14">Multi-pass membrane protein</topology>
    </subcellularLocation>
    <subcellularLocation>
        <location evidence="1">Membrane</location>
        <topology evidence="1">Multi-pass membrane protein</topology>
    </subcellularLocation>
</comment>
<evidence type="ECO:0000256" key="6">
    <source>
        <dbReference type="ARBA" id="ARBA00022692"/>
    </source>
</evidence>
<name>A0AAD9VQE3_9HYME</name>
<dbReference type="PANTHER" id="PTHR11035">
    <property type="entry name" value="VERY-LONG-CHAIN (3R)-3-HYDROXYACYL-COA DEHYDRATASE"/>
    <property type="match status" value="1"/>
</dbReference>
<dbReference type="EC" id="4.2.1.134" evidence="4 14"/>
<evidence type="ECO:0000256" key="10">
    <source>
        <dbReference type="ARBA" id="ARBA00023136"/>
    </source>
</evidence>
<evidence type="ECO:0000256" key="3">
    <source>
        <dbReference type="ARBA" id="ARBA00007811"/>
    </source>
</evidence>
<keyword evidence="10 14" id="KW-0472">Membrane</keyword>
<dbReference type="Proteomes" id="UP001258017">
    <property type="component" value="Unassembled WGS sequence"/>
</dbReference>
<evidence type="ECO:0000256" key="5">
    <source>
        <dbReference type="ARBA" id="ARBA00022516"/>
    </source>
</evidence>
<evidence type="ECO:0000256" key="14">
    <source>
        <dbReference type="RuleBase" id="RU363109"/>
    </source>
</evidence>
<dbReference type="GO" id="GO:0005789">
    <property type="term" value="C:endoplasmic reticulum membrane"/>
    <property type="evidence" value="ECO:0007669"/>
    <property type="project" value="UniProtKB-SubCell"/>
</dbReference>
<dbReference type="GO" id="GO:0030148">
    <property type="term" value="P:sphingolipid biosynthetic process"/>
    <property type="evidence" value="ECO:0007669"/>
    <property type="project" value="TreeGrafter"/>
</dbReference>
<evidence type="ECO:0000256" key="1">
    <source>
        <dbReference type="ARBA" id="ARBA00004141"/>
    </source>
</evidence>
<reference evidence="15" key="2">
    <citation type="journal article" date="2023" name="Commun. Biol.">
        <title>Intrasexual cuticular hydrocarbon dimorphism in a wasp sheds light on hydrocarbon biosynthesis genes in Hymenoptera.</title>
        <authorList>
            <person name="Moris V.C."/>
            <person name="Podsiadlowski L."/>
            <person name="Martin S."/>
            <person name="Oeyen J.P."/>
            <person name="Donath A."/>
            <person name="Petersen M."/>
            <person name="Wilbrandt J."/>
            <person name="Misof B."/>
            <person name="Liedtke D."/>
            <person name="Thamm M."/>
            <person name="Scheiner R."/>
            <person name="Schmitt T."/>
            <person name="Niehuis O."/>
        </authorList>
    </citation>
    <scope>NUCLEOTIDE SEQUENCE</scope>
    <source>
        <strain evidence="15">GBR_01_08_01A</strain>
    </source>
</reference>
<evidence type="ECO:0000256" key="8">
    <source>
        <dbReference type="ARBA" id="ARBA00022989"/>
    </source>
</evidence>
<dbReference type="AlphaFoldDB" id="A0AAD9VQE3"/>
<feature type="transmembrane region" description="Helical" evidence="14">
    <location>
        <begin position="114"/>
        <end position="147"/>
    </location>
</feature>
<keyword evidence="12 14" id="KW-0456">Lyase</keyword>
<evidence type="ECO:0000256" key="11">
    <source>
        <dbReference type="ARBA" id="ARBA00023160"/>
    </source>
</evidence>
<organism evidence="15 16">
    <name type="scientific">Odynerus spinipes</name>
    <dbReference type="NCBI Taxonomy" id="1348599"/>
    <lineage>
        <taxon>Eukaryota</taxon>
        <taxon>Metazoa</taxon>
        <taxon>Ecdysozoa</taxon>
        <taxon>Arthropoda</taxon>
        <taxon>Hexapoda</taxon>
        <taxon>Insecta</taxon>
        <taxon>Pterygota</taxon>
        <taxon>Neoptera</taxon>
        <taxon>Endopterygota</taxon>
        <taxon>Hymenoptera</taxon>
        <taxon>Apocrita</taxon>
        <taxon>Aculeata</taxon>
        <taxon>Vespoidea</taxon>
        <taxon>Vespidae</taxon>
        <taxon>Eumeninae</taxon>
        <taxon>Odynerus</taxon>
    </lineage>
</organism>
<proteinExistence type="inferred from homology"/>
<sequence>MAFTAQAFKARTKTRRIMYQHPKRTAGAFVGVSETEKMGALGKIYLCTYNVVQAFGWSVILYTLLSHYVTSSELTLWDKVWFPLFLFQTAAVVEVVHIMVGLVRSNVFITFVQVLSRVAVCGILLTIPSSLIVSSIAFPLTILAWSITEIIRYSYYFTNLVGYTPYFLTWLRYTTFIVLYPLGITGELLCYYMVFTYSQANPEVLTYALPNQWNFTFNYSYSLIMAMLVYIPGFPNLYSYMLSQRKKILGSDAKAKKKH</sequence>
<reference evidence="15" key="1">
    <citation type="submission" date="2021-08" db="EMBL/GenBank/DDBJ databases">
        <authorList>
            <person name="Misof B."/>
            <person name="Oliver O."/>
            <person name="Podsiadlowski L."/>
            <person name="Donath A."/>
            <person name="Peters R."/>
            <person name="Mayer C."/>
            <person name="Rust J."/>
            <person name="Gunkel S."/>
            <person name="Lesny P."/>
            <person name="Martin S."/>
            <person name="Oeyen J.P."/>
            <person name="Petersen M."/>
            <person name="Panagiotis P."/>
            <person name="Wilbrandt J."/>
            <person name="Tanja T."/>
        </authorList>
    </citation>
    <scope>NUCLEOTIDE SEQUENCE</scope>
    <source>
        <strain evidence="15">GBR_01_08_01A</strain>
        <tissue evidence="15">Thorax + abdomen</tissue>
    </source>
</reference>
<comment type="pathway">
    <text evidence="2 14">Lipid metabolism; fatty acid biosynthesis.</text>
</comment>
<dbReference type="GO" id="GO:0042761">
    <property type="term" value="P:very long-chain fatty acid biosynthetic process"/>
    <property type="evidence" value="ECO:0007669"/>
    <property type="project" value="TreeGrafter"/>
</dbReference>
<protein>
    <recommendedName>
        <fullName evidence="4 14">Very-long-chain (3R)-3-hydroxyacyl-CoA dehydratase</fullName>
        <ecNumber evidence="4 14">4.2.1.134</ecNumber>
    </recommendedName>
</protein>
<keyword evidence="6 14" id="KW-0812">Transmembrane</keyword>
<feature type="transmembrane region" description="Helical" evidence="14">
    <location>
        <begin position="44"/>
        <end position="65"/>
    </location>
</feature>
<dbReference type="GO" id="GO:0102158">
    <property type="term" value="F:very-long-chain (3R)-3-hydroxyacyl-CoA dehydratase activity"/>
    <property type="evidence" value="ECO:0007669"/>
    <property type="project" value="UniProtKB-EC"/>
</dbReference>
<evidence type="ECO:0000256" key="9">
    <source>
        <dbReference type="ARBA" id="ARBA00023098"/>
    </source>
</evidence>
<keyword evidence="14" id="KW-0256">Endoplasmic reticulum</keyword>
<gene>
    <name evidence="15" type="ORF">KPH14_004603</name>
</gene>
<feature type="transmembrane region" description="Helical" evidence="14">
    <location>
        <begin position="219"/>
        <end position="238"/>
    </location>
</feature>
<dbReference type="EMBL" id="JAIFRP010000031">
    <property type="protein sequence ID" value="KAK2582257.1"/>
    <property type="molecule type" value="Genomic_DNA"/>
</dbReference>
<evidence type="ECO:0000256" key="2">
    <source>
        <dbReference type="ARBA" id="ARBA00005194"/>
    </source>
</evidence>
<dbReference type="InterPro" id="IPR007482">
    <property type="entry name" value="Tyr_Pase-like_PTPLA"/>
</dbReference>
<dbReference type="Pfam" id="PF04387">
    <property type="entry name" value="PTPLA"/>
    <property type="match status" value="1"/>
</dbReference>
<comment type="caution">
    <text evidence="15">The sequence shown here is derived from an EMBL/GenBank/DDBJ whole genome shotgun (WGS) entry which is preliminary data.</text>
</comment>
<keyword evidence="11 14" id="KW-0275">Fatty acid biosynthesis</keyword>